<dbReference type="GO" id="GO:0005737">
    <property type="term" value="C:cytoplasm"/>
    <property type="evidence" value="ECO:0007669"/>
    <property type="project" value="TreeGrafter"/>
</dbReference>
<dbReference type="InterPro" id="IPR023582">
    <property type="entry name" value="Impact"/>
</dbReference>
<accession>A0A4R1MIG9</accession>
<evidence type="ECO:0000313" key="4">
    <source>
        <dbReference type="EMBL" id="TCK92426.1"/>
    </source>
</evidence>
<dbReference type="SUPFAM" id="SSF54211">
    <property type="entry name" value="Ribosomal protein S5 domain 2-like"/>
    <property type="match status" value="1"/>
</dbReference>
<dbReference type="GO" id="GO:0006446">
    <property type="term" value="P:regulation of translational initiation"/>
    <property type="evidence" value="ECO:0007669"/>
    <property type="project" value="TreeGrafter"/>
</dbReference>
<dbReference type="Proteomes" id="UP000294545">
    <property type="component" value="Unassembled WGS sequence"/>
</dbReference>
<name>A0A4R1MIG9_9FIRM</name>
<comment type="similarity">
    <text evidence="1">Belongs to the IMPACT family.</text>
</comment>
<dbReference type="InterPro" id="IPR015269">
    <property type="entry name" value="UPF0029_Impact_C"/>
</dbReference>
<evidence type="ECO:0000256" key="1">
    <source>
        <dbReference type="ARBA" id="ARBA00007665"/>
    </source>
</evidence>
<dbReference type="InterPro" id="IPR001498">
    <property type="entry name" value="Impact_N"/>
</dbReference>
<organism evidence="4 5">
    <name type="scientific">Natranaerovirga hydrolytica</name>
    <dbReference type="NCBI Taxonomy" id="680378"/>
    <lineage>
        <taxon>Bacteria</taxon>
        <taxon>Bacillati</taxon>
        <taxon>Bacillota</taxon>
        <taxon>Clostridia</taxon>
        <taxon>Lachnospirales</taxon>
        <taxon>Natranaerovirgaceae</taxon>
        <taxon>Natranaerovirga</taxon>
    </lineage>
</organism>
<dbReference type="Pfam" id="PF01205">
    <property type="entry name" value="Impact_N"/>
    <property type="match status" value="1"/>
</dbReference>
<evidence type="ECO:0000259" key="3">
    <source>
        <dbReference type="Pfam" id="PF09186"/>
    </source>
</evidence>
<evidence type="ECO:0000313" key="5">
    <source>
        <dbReference type="Proteomes" id="UP000294545"/>
    </source>
</evidence>
<gene>
    <name evidence="4" type="ORF">EDC19_2161</name>
</gene>
<dbReference type="EMBL" id="SMGQ01000014">
    <property type="protein sequence ID" value="TCK92426.1"/>
    <property type="molecule type" value="Genomic_DNA"/>
</dbReference>
<dbReference type="PANTHER" id="PTHR16301">
    <property type="entry name" value="IMPACT-RELATED"/>
    <property type="match status" value="1"/>
</dbReference>
<dbReference type="PANTHER" id="PTHR16301:SF20">
    <property type="entry name" value="IMPACT FAMILY MEMBER YIGZ"/>
    <property type="match status" value="1"/>
</dbReference>
<dbReference type="Gene3D" id="3.30.230.30">
    <property type="entry name" value="Impact, N-terminal domain"/>
    <property type="match status" value="1"/>
</dbReference>
<proteinExistence type="inferred from homology"/>
<evidence type="ECO:0000259" key="2">
    <source>
        <dbReference type="Pfam" id="PF01205"/>
    </source>
</evidence>
<feature type="domain" description="UPF0029" evidence="3">
    <location>
        <begin position="140"/>
        <end position="196"/>
    </location>
</feature>
<dbReference type="NCBIfam" id="TIGR00257">
    <property type="entry name" value="IMPACT_YIGZ"/>
    <property type="match status" value="1"/>
</dbReference>
<dbReference type="InterPro" id="IPR036956">
    <property type="entry name" value="Impact_N_sf"/>
</dbReference>
<dbReference type="RefSeq" id="WP_165868590.1">
    <property type="nucleotide sequence ID" value="NZ_SMGQ01000014.1"/>
</dbReference>
<sequence length="219" mass="24934">MLKRYKTIIKESKGELEEKKSKFIAHVYPIESEGQASEWIESIQKEHNSANHNVYAYVLGQNDEVQRYSDDGEPSGTAGLPILDLLKGESIKNTLIIVTRYFGGTLLGTGGLVRAYTHCAKEGLNQNDIVKKILSQEVDIEVDYTLLGKLQYHLNENIWVHIMDTEYLDNITFRLLIEEEALDAFTKSIRELSSGKLQPILKEKKYIVIQGKTINVFKD</sequence>
<protein>
    <submittedName>
        <fullName evidence="4">Putative YigZ family protein</fullName>
    </submittedName>
</protein>
<dbReference type="InterPro" id="IPR015796">
    <property type="entry name" value="Impact_YigZ-like"/>
</dbReference>
<dbReference type="Gene3D" id="3.30.70.240">
    <property type="match status" value="1"/>
</dbReference>
<dbReference type="PROSITE" id="PS00910">
    <property type="entry name" value="UPF0029"/>
    <property type="match status" value="1"/>
</dbReference>
<dbReference type="Pfam" id="PF09186">
    <property type="entry name" value="DUF1949"/>
    <property type="match status" value="1"/>
</dbReference>
<feature type="domain" description="Impact N-terminal" evidence="2">
    <location>
        <begin position="19"/>
        <end position="123"/>
    </location>
</feature>
<dbReference type="InterPro" id="IPR020568">
    <property type="entry name" value="Ribosomal_Su5_D2-typ_SF"/>
</dbReference>
<comment type="caution">
    <text evidence="4">The sequence shown here is derived from an EMBL/GenBank/DDBJ whole genome shotgun (WGS) entry which is preliminary data.</text>
</comment>
<dbReference type="AlphaFoldDB" id="A0A4R1MIG9"/>
<dbReference type="InterPro" id="IPR020569">
    <property type="entry name" value="UPF0029_Impact_CS"/>
</dbReference>
<dbReference type="InterPro" id="IPR035647">
    <property type="entry name" value="EFG_III/V"/>
</dbReference>
<reference evidence="4 5" key="1">
    <citation type="submission" date="2019-03" db="EMBL/GenBank/DDBJ databases">
        <title>Genomic Encyclopedia of Type Strains, Phase IV (KMG-IV): sequencing the most valuable type-strain genomes for metagenomic binning, comparative biology and taxonomic classification.</title>
        <authorList>
            <person name="Goeker M."/>
        </authorList>
    </citation>
    <scope>NUCLEOTIDE SEQUENCE [LARGE SCALE GENOMIC DNA]</scope>
    <source>
        <strain evidence="4 5">DSM 24176</strain>
    </source>
</reference>
<keyword evidence="5" id="KW-1185">Reference proteome</keyword>
<dbReference type="SUPFAM" id="SSF54980">
    <property type="entry name" value="EF-G C-terminal domain-like"/>
    <property type="match status" value="1"/>
</dbReference>